<sequence>MRCLITGAAGQVAYSLIPMIGNGNAFGHFQAIDLVLFDLELQKKRLEGIRMEIEDSNFKMISSITCTVDPEVAFKDASIVIFIGSKPRTQGMNRSDLLTENKKIFFEQATLMKRLSKPDVKILVVGNPANCNALIIAETAKEIPRENITSLMRLDHNRVISAIALHKGIQFHKISNSFVFGNHSPTLCPCLTKMAVNHQHFPQDDTFHKWVNNSLIPVKDCVNKECKI</sequence>
<organism evidence="7 8">
    <name type="scientific">Thelohanellus kitauei</name>
    <name type="common">Myxosporean</name>
    <dbReference type="NCBI Taxonomy" id="669202"/>
    <lineage>
        <taxon>Eukaryota</taxon>
        <taxon>Metazoa</taxon>
        <taxon>Cnidaria</taxon>
        <taxon>Myxozoa</taxon>
        <taxon>Myxosporea</taxon>
        <taxon>Bivalvulida</taxon>
        <taxon>Platysporina</taxon>
        <taxon>Myxobolidae</taxon>
        <taxon>Thelohanellus</taxon>
    </lineage>
</organism>
<dbReference type="GO" id="GO:0006108">
    <property type="term" value="P:malate metabolic process"/>
    <property type="evidence" value="ECO:0007669"/>
    <property type="project" value="InterPro"/>
</dbReference>
<evidence type="ECO:0000313" key="8">
    <source>
        <dbReference type="Proteomes" id="UP000031668"/>
    </source>
</evidence>
<keyword evidence="5" id="KW-0520">NAD</keyword>
<evidence type="ECO:0000313" key="7">
    <source>
        <dbReference type="EMBL" id="KII63508.1"/>
    </source>
</evidence>
<dbReference type="EC" id="1.1.1.37" evidence="2"/>
<dbReference type="Gene3D" id="3.40.50.720">
    <property type="entry name" value="NAD(P)-binding Rossmann-like Domain"/>
    <property type="match status" value="1"/>
</dbReference>
<comment type="caution">
    <text evidence="7">The sequence shown here is derived from an EMBL/GenBank/DDBJ whole genome shotgun (WGS) entry which is preliminary data.</text>
</comment>
<dbReference type="AlphaFoldDB" id="A0A0C2IDW1"/>
<evidence type="ECO:0000256" key="5">
    <source>
        <dbReference type="ARBA" id="ARBA00023027"/>
    </source>
</evidence>
<protein>
    <recommendedName>
        <fullName evidence="3">Malate dehydrogenase, cytoplasmic</fullName>
        <ecNumber evidence="2">1.1.1.37</ecNumber>
    </recommendedName>
</protein>
<evidence type="ECO:0000256" key="4">
    <source>
        <dbReference type="ARBA" id="ARBA00023002"/>
    </source>
</evidence>
<evidence type="ECO:0000256" key="1">
    <source>
        <dbReference type="ARBA" id="ARBA00009613"/>
    </source>
</evidence>
<name>A0A0C2IDW1_THEKT</name>
<dbReference type="SUPFAM" id="SSF56327">
    <property type="entry name" value="LDH C-terminal domain-like"/>
    <property type="match status" value="1"/>
</dbReference>
<dbReference type="InterPro" id="IPR015955">
    <property type="entry name" value="Lactate_DH/Glyco_Ohase_4_C"/>
</dbReference>
<dbReference type="EMBL" id="JWZT01004662">
    <property type="protein sequence ID" value="KII63508.1"/>
    <property type="molecule type" value="Genomic_DNA"/>
</dbReference>
<dbReference type="FunFam" id="3.40.50.720:FF:000010">
    <property type="entry name" value="Malate dehydrogenase"/>
    <property type="match status" value="1"/>
</dbReference>
<evidence type="ECO:0000259" key="6">
    <source>
        <dbReference type="Pfam" id="PF00056"/>
    </source>
</evidence>
<dbReference type="GO" id="GO:0030060">
    <property type="term" value="F:L-malate dehydrogenase (NAD+) activity"/>
    <property type="evidence" value="ECO:0007669"/>
    <property type="project" value="UniProtKB-EC"/>
</dbReference>
<dbReference type="InterPro" id="IPR001589">
    <property type="entry name" value="Actinin_actin-bd_CS"/>
</dbReference>
<keyword evidence="8" id="KW-1185">Reference proteome</keyword>
<reference evidence="7 8" key="1">
    <citation type="journal article" date="2014" name="Genome Biol. Evol.">
        <title>The genome of the myxosporean Thelohanellus kitauei shows adaptations to nutrient acquisition within its fish host.</title>
        <authorList>
            <person name="Yang Y."/>
            <person name="Xiong J."/>
            <person name="Zhou Z."/>
            <person name="Huo F."/>
            <person name="Miao W."/>
            <person name="Ran C."/>
            <person name="Liu Y."/>
            <person name="Zhang J."/>
            <person name="Feng J."/>
            <person name="Wang M."/>
            <person name="Wang M."/>
            <person name="Wang L."/>
            <person name="Yao B."/>
        </authorList>
    </citation>
    <scope>NUCLEOTIDE SEQUENCE [LARGE SCALE GENOMIC DNA]</scope>
    <source>
        <strain evidence="7">Wuqing</strain>
    </source>
</reference>
<dbReference type="InterPro" id="IPR001236">
    <property type="entry name" value="Lactate/malate_DH_N"/>
</dbReference>
<dbReference type="PANTHER" id="PTHR23382">
    <property type="entry name" value="MALATE DEHYDROGENASE"/>
    <property type="match status" value="1"/>
</dbReference>
<dbReference type="OMA" id="PRENFTC"/>
<evidence type="ECO:0000256" key="2">
    <source>
        <dbReference type="ARBA" id="ARBA00012995"/>
    </source>
</evidence>
<dbReference type="Pfam" id="PF00056">
    <property type="entry name" value="Ldh_1_N"/>
    <property type="match status" value="1"/>
</dbReference>
<dbReference type="InterPro" id="IPR036291">
    <property type="entry name" value="NAD(P)-bd_dom_sf"/>
</dbReference>
<gene>
    <name evidence="7" type="ORF">RF11_01461</name>
</gene>
<accession>A0A0C2IDW1</accession>
<dbReference type="Gene3D" id="3.90.110.10">
    <property type="entry name" value="Lactate dehydrogenase/glycoside hydrolase, family 4, C-terminal"/>
    <property type="match status" value="1"/>
</dbReference>
<dbReference type="PROSITE" id="PS00019">
    <property type="entry name" value="ACTININ_1"/>
    <property type="match status" value="1"/>
</dbReference>
<comment type="similarity">
    <text evidence="1">Belongs to the LDH/MDH superfamily. MDH type 2 family.</text>
</comment>
<feature type="domain" description="Lactate/malate dehydrogenase N-terminal" evidence="6">
    <location>
        <begin position="2"/>
        <end position="148"/>
    </location>
</feature>
<evidence type="ECO:0000256" key="3">
    <source>
        <dbReference type="ARBA" id="ARBA00019899"/>
    </source>
</evidence>
<proteinExistence type="inferred from homology"/>
<keyword evidence="4" id="KW-0560">Oxidoreductase</keyword>
<dbReference type="SUPFAM" id="SSF51735">
    <property type="entry name" value="NAD(P)-binding Rossmann-fold domains"/>
    <property type="match status" value="1"/>
</dbReference>
<dbReference type="OrthoDB" id="4069699at2759"/>
<dbReference type="InterPro" id="IPR010945">
    <property type="entry name" value="Malate_DH_type2"/>
</dbReference>
<dbReference type="Proteomes" id="UP000031668">
    <property type="component" value="Unassembled WGS sequence"/>
</dbReference>